<gene>
    <name evidence="1" type="ORF">BDR25DRAFT_382602</name>
</gene>
<name>A0ACB6R8Q8_9PLEO</name>
<sequence>MPSLTGVALVTGAASGIGKETALQFAEAGCTAVVFSDLNYEAAVAAAKESKECATRDGYRAIAIKVDVADDKSVQHLVDETVEVFGRVDYCVCAAGIGNSTFVPVAQTSMAETNRMLDINLKGIIHCIHSVTRAMLTQPPLPLPLPPSTTPRLQLQLQKYPPRPLPRGIIITIGSIASHVATFGTLAYTTAKHGVIGATKSAALDHARDGIRVNAVCPGPVDTPMMRDALTETPEKIEMVEKGVPLGGRMAGPDEVASVVVFLCGPGASFVTGVAVGVDGGLGLGAGRL</sequence>
<comment type="caution">
    <text evidence="1">The sequence shown here is derived from an EMBL/GenBank/DDBJ whole genome shotgun (WGS) entry which is preliminary data.</text>
</comment>
<proteinExistence type="predicted"/>
<evidence type="ECO:0000313" key="1">
    <source>
        <dbReference type="EMBL" id="KAF2475561.1"/>
    </source>
</evidence>
<protein>
    <submittedName>
        <fullName evidence="1">NAD(P)-binding protein</fullName>
    </submittedName>
</protein>
<dbReference type="Proteomes" id="UP000799755">
    <property type="component" value="Unassembled WGS sequence"/>
</dbReference>
<reference evidence="1" key="1">
    <citation type="journal article" date="2020" name="Stud. Mycol.">
        <title>101 Dothideomycetes genomes: a test case for predicting lifestyles and emergence of pathogens.</title>
        <authorList>
            <person name="Haridas S."/>
            <person name="Albert R."/>
            <person name="Binder M."/>
            <person name="Bloem J."/>
            <person name="Labutti K."/>
            <person name="Salamov A."/>
            <person name="Andreopoulos B."/>
            <person name="Baker S."/>
            <person name="Barry K."/>
            <person name="Bills G."/>
            <person name="Bluhm B."/>
            <person name="Cannon C."/>
            <person name="Castanera R."/>
            <person name="Culley D."/>
            <person name="Daum C."/>
            <person name="Ezra D."/>
            <person name="Gonzalez J."/>
            <person name="Henrissat B."/>
            <person name="Kuo A."/>
            <person name="Liang C."/>
            <person name="Lipzen A."/>
            <person name="Lutzoni F."/>
            <person name="Magnuson J."/>
            <person name="Mondo S."/>
            <person name="Nolan M."/>
            <person name="Ohm R."/>
            <person name="Pangilinan J."/>
            <person name="Park H.-J."/>
            <person name="Ramirez L."/>
            <person name="Alfaro M."/>
            <person name="Sun H."/>
            <person name="Tritt A."/>
            <person name="Yoshinaga Y."/>
            <person name="Zwiers L.-H."/>
            <person name="Turgeon B."/>
            <person name="Goodwin S."/>
            <person name="Spatafora J."/>
            <person name="Crous P."/>
            <person name="Grigoriev I."/>
        </authorList>
    </citation>
    <scope>NUCLEOTIDE SEQUENCE</scope>
    <source>
        <strain evidence="1">ATCC 200398</strain>
    </source>
</reference>
<evidence type="ECO:0000313" key="2">
    <source>
        <dbReference type="Proteomes" id="UP000799755"/>
    </source>
</evidence>
<accession>A0ACB6R8Q8</accession>
<dbReference type="EMBL" id="MU003496">
    <property type="protein sequence ID" value="KAF2475561.1"/>
    <property type="molecule type" value="Genomic_DNA"/>
</dbReference>
<keyword evidence="2" id="KW-1185">Reference proteome</keyword>
<organism evidence="1 2">
    <name type="scientific">Lindgomyces ingoldianus</name>
    <dbReference type="NCBI Taxonomy" id="673940"/>
    <lineage>
        <taxon>Eukaryota</taxon>
        <taxon>Fungi</taxon>
        <taxon>Dikarya</taxon>
        <taxon>Ascomycota</taxon>
        <taxon>Pezizomycotina</taxon>
        <taxon>Dothideomycetes</taxon>
        <taxon>Pleosporomycetidae</taxon>
        <taxon>Pleosporales</taxon>
        <taxon>Lindgomycetaceae</taxon>
        <taxon>Lindgomyces</taxon>
    </lineage>
</organism>